<accession>A0A9N9VE51</accession>
<comment type="caution">
    <text evidence="1">The sequence shown here is derived from an EMBL/GenBank/DDBJ whole genome shotgun (WGS) entry which is preliminary data.</text>
</comment>
<organism evidence="1 2">
    <name type="scientific">Clonostachys rhizophaga</name>
    <dbReference type="NCBI Taxonomy" id="160324"/>
    <lineage>
        <taxon>Eukaryota</taxon>
        <taxon>Fungi</taxon>
        <taxon>Dikarya</taxon>
        <taxon>Ascomycota</taxon>
        <taxon>Pezizomycotina</taxon>
        <taxon>Sordariomycetes</taxon>
        <taxon>Hypocreomycetidae</taxon>
        <taxon>Hypocreales</taxon>
        <taxon>Bionectriaceae</taxon>
        <taxon>Clonostachys</taxon>
    </lineage>
</organism>
<keyword evidence="2" id="KW-1185">Reference proteome</keyword>
<dbReference type="OrthoDB" id="10647116at2759"/>
<dbReference type="AlphaFoldDB" id="A0A9N9VE51"/>
<evidence type="ECO:0000313" key="2">
    <source>
        <dbReference type="Proteomes" id="UP000696573"/>
    </source>
</evidence>
<sequence length="348" mass="36306">MSFLNVLYLDRLPQVVVDDLEGVVVEGARQRRLALHVLDPDVGAPLDQPADDVSGFGDLGGAVQRRHLLDVLRVDVRAVLEQHVHQLYRAHEADHVKGCRPLDVDDHPGAVLEQVIGDQGGLLGIAVHRQRVLALFAQGVWVGTQRHQQLGHIQLAQGCTPSSVSGVDIGAVSSGEKLDDIAEPSRGGAVQGCLAVGFSVLDSGAVGDELVDRLEEALPVSLDGVVSRAVLVRMRARSNGEGDSTEAVLGVDVGIVLEEEGGDLVASVVGGDVERGVLVAVANVDIDLAGLEQGLDDVEAAGPDGGEDREAALFVPTQLVEASVIVLAGQKAVEYFEVADLGGGGDVM</sequence>
<reference evidence="1" key="1">
    <citation type="submission" date="2021-10" db="EMBL/GenBank/DDBJ databases">
        <authorList>
            <person name="Piombo E."/>
        </authorList>
    </citation>
    <scope>NUCLEOTIDE SEQUENCE</scope>
</reference>
<evidence type="ECO:0000313" key="1">
    <source>
        <dbReference type="EMBL" id="CAH0023448.1"/>
    </source>
</evidence>
<dbReference type="EMBL" id="CABFNQ020000692">
    <property type="protein sequence ID" value="CAH0023448.1"/>
    <property type="molecule type" value="Genomic_DNA"/>
</dbReference>
<proteinExistence type="predicted"/>
<name>A0A9N9VE51_9HYPO</name>
<protein>
    <submittedName>
        <fullName evidence="1">Uncharacterized protein</fullName>
    </submittedName>
</protein>
<gene>
    <name evidence="1" type="ORF">CRHIZ90672A_00010892</name>
</gene>
<dbReference type="Proteomes" id="UP000696573">
    <property type="component" value="Unassembled WGS sequence"/>
</dbReference>